<feature type="compositionally biased region" description="Polar residues" evidence="1">
    <location>
        <begin position="1"/>
        <end position="21"/>
    </location>
</feature>
<evidence type="ECO:0000313" key="3">
    <source>
        <dbReference type="Proteomes" id="UP000824998"/>
    </source>
</evidence>
<accession>A0A9P8C681</accession>
<keyword evidence="3" id="KW-1185">Reference proteome</keyword>
<feature type="compositionally biased region" description="Low complexity" evidence="1">
    <location>
        <begin position="150"/>
        <end position="169"/>
    </location>
</feature>
<feature type="compositionally biased region" description="Low complexity" evidence="1">
    <location>
        <begin position="58"/>
        <end position="72"/>
    </location>
</feature>
<dbReference type="AlphaFoldDB" id="A0A9P8C681"/>
<feature type="compositionally biased region" description="Basic and acidic residues" evidence="1">
    <location>
        <begin position="601"/>
        <end position="611"/>
    </location>
</feature>
<comment type="caution">
    <text evidence="2">The sequence shown here is derived from an EMBL/GenBank/DDBJ whole genome shotgun (WGS) entry which is preliminary data.</text>
</comment>
<evidence type="ECO:0000256" key="1">
    <source>
        <dbReference type="SAM" id="MobiDB-lite"/>
    </source>
</evidence>
<feature type="compositionally biased region" description="Basic residues" evidence="1">
    <location>
        <begin position="224"/>
        <end position="236"/>
    </location>
</feature>
<protein>
    <submittedName>
        <fullName evidence="2">Uncharacterized protein</fullName>
    </submittedName>
</protein>
<feature type="region of interest" description="Disordered" evidence="1">
    <location>
        <begin position="1"/>
        <end position="130"/>
    </location>
</feature>
<feature type="region of interest" description="Disordered" evidence="1">
    <location>
        <begin position="146"/>
        <end position="317"/>
    </location>
</feature>
<evidence type="ECO:0000313" key="2">
    <source>
        <dbReference type="EMBL" id="KAG9233791.1"/>
    </source>
</evidence>
<feature type="compositionally biased region" description="Polar residues" evidence="1">
    <location>
        <begin position="180"/>
        <end position="196"/>
    </location>
</feature>
<feature type="compositionally biased region" description="Acidic residues" evidence="1">
    <location>
        <begin position="427"/>
        <end position="436"/>
    </location>
</feature>
<dbReference type="Proteomes" id="UP000824998">
    <property type="component" value="Unassembled WGS sequence"/>
</dbReference>
<feature type="compositionally biased region" description="Basic and acidic residues" evidence="1">
    <location>
        <begin position="372"/>
        <end position="397"/>
    </location>
</feature>
<feature type="compositionally biased region" description="Basic residues" evidence="1">
    <location>
        <begin position="480"/>
        <end position="494"/>
    </location>
</feature>
<feature type="compositionally biased region" description="Polar residues" evidence="1">
    <location>
        <begin position="204"/>
        <end position="222"/>
    </location>
</feature>
<gene>
    <name evidence="2" type="ORF">BJ875DRAFT_441902</name>
</gene>
<dbReference type="EMBL" id="MU251486">
    <property type="protein sequence ID" value="KAG9233791.1"/>
    <property type="molecule type" value="Genomic_DNA"/>
</dbReference>
<name>A0A9P8C681_9HELO</name>
<proteinExistence type="predicted"/>
<feature type="compositionally biased region" description="Polar residues" evidence="1">
    <location>
        <begin position="404"/>
        <end position="414"/>
    </location>
</feature>
<feature type="compositionally biased region" description="Acidic residues" evidence="1">
    <location>
        <begin position="301"/>
        <end position="317"/>
    </location>
</feature>
<feature type="region of interest" description="Disordered" evidence="1">
    <location>
        <begin position="551"/>
        <end position="611"/>
    </location>
</feature>
<organism evidence="2 3">
    <name type="scientific">Amylocarpus encephaloides</name>
    <dbReference type="NCBI Taxonomy" id="45428"/>
    <lineage>
        <taxon>Eukaryota</taxon>
        <taxon>Fungi</taxon>
        <taxon>Dikarya</taxon>
        <taxon>Ascomycota</taxon>
        <taxon>Pezizomycotina</taxon>
        <taxon>Leotiomycetes</taxon>
        <taxon>Helotiales</taxon>
        <taxon>Helotiales incertae sedis</taxon>
        <taxon>Amylocarpus</taxon>
    </lineage>
</organism>
<reference evidence="2" key="1">
    <citation type="journal article" date="2021" name="IMA Fungus">
        <title>Genomic characterization of three marine fungi, including Emericellopsis atlantica sp. nov. with signatures of a generalist lifestyle and marine biomass degradation.</title>
        <authorList>
            <person name="Hagestad O.C."/>
            <person name="Hou L."/>
            <person name="Andersen J.H."/>
            <person name="Hansen E.H."/>
            <person name="Altermark B."/>
            <person name="Li C."/>
            <person name="Kuhnert E."/>
            <person name="Cox R.J."/>
            <person name="Crous P.W."/>
            <person name="Spatafora J.W."/>
            <person name="Lail K."/>
            <person name="Amirebrahimi M."/>
            <person name="Lipzen A."/>
            <person name="Pangilinan J."/>
            <person name="Andreopoulos W."/>
            <person name="Hayes R.D."/>
            <person name="Ng V."/>
            <person name="Grigoriev I.V."/>
            <person name="Jackson S.A."/>
            <person name="Sutton T.D.S."/>
            <person name="Dobson A.D.W."/>
            <person name="Rama T."/>
        </authorList>
    </citation>
    <scope>NUCLEOTIDE SEQUENCE</scope>
    <source>
        <strain evidence="2">TRa018bII</strain>
    </source>
</reference>
<feature type="region of interest" description="Disordered" evidence="1">
    <location>
        <begin position="365"/>
        <end position="532"/>
    </location>
</feature>
<sequence length="683" mass="74613">MADRMSSSNTYSEVQESTTCPSFLVPSQPLGASPYSPPSYHTPPTSDNTRAPLLSDNSMSSAAVSPHSAASASEHRPSRTLSTPGNVVARTTLGGKSPGVKLGPAVSVAPRGTKRHSTPMACAPGNKKRKMSILKEDKSTVIGIVTPDNSLSSARTSSSGATSFKSSSSYGDNKIPIKQEGSSQGSRRPSLSPRKTTSIKRENNSSNTLGETSQQNSVTLSHTIPKKSKPILKRKLSHESGDADDEQSHKKKRKKGGSSVSRELPYYEDIKKDGSPVAGNEGGEVSRNVADENDYVPGDQQADEESESDLADVEESDDDIFNLESTNLSEMLDDQYRHIREYMMIREVELARERAEAIHAEELGEVSNIEDAQEHHGSNNDHNDGKFLIYEDSRSPDPPDNSGRIPSNSSNQTDSSKENRTETPEPGTEDGEEDGEGNSNENDQSDGGEDLSSELQLDLDGNNESTSATRRQPLKEIRKAKAAVRKEKKRKGSPKKMDRKDLTLEIEDSSEESSSGNGSPTPAGKSQCNKKPYARDILAVDARSSRSRHLEEELLILVQNPEPPESVPESDDSGDETPKPVGKKRKMPRRTANGTPHPKKRPTDDGDPEYRKDYSACIIRSDTESNEIESPLSLSVPSKLAVLQIVVAFWPLVVDSSLQEDYAFELNAFELPRDRDYYQTLLV</sequence>
<feature type="compositionally biased region" description="Polar residues" evidence="1">
    <location>
        <begin position="516"/>
        <end position="529"/>
    </location>
</feature>
<feature type="compositionally biased region" description="Acidic residues" evidence="1">
    <location>
        <begin position="443"/>
        <end position="452"/>
    </location>
</feature>